<evidence type="ECO:0000256" key="3">
    <source>
        <dbReference type="ARBA" id="ARBA00022490"/>
    </source>
</evidence>
<dbReference type="Proteomes" id="UP000694910">
    <property type="component" value="Unplaced"/>
</dbReference>
<dbReference type="InterPro" id="IPR001452">
    <property type="entry name" value="SH3_domain"/>
</dbReference>
<dbReference type="PRINTS" id="PR01251">
    <property type="entry name" value="AMPHIPHYSIN"/>
</dbReference>
<dbReference type="InterPro" id="IPR004148">
    <property type="entry name" value="BAR_dom"/>
</dbReference>
<proteinExistence type="predicted"/>
<evidence type="ECO:0000256" key="1">
    <source>
        <dbReference type="ARBA" id="ARBA00004496"/>
    </source>
</evidence>
<sequence length="486" mass="53884">MAEMGSKGVTAGKIASNVQKKLTRAQEKVLQKLGKADETKDEQFEQCVQNFNKQLTEGTRLQKDLRTYLASVKAMHEASKKLNECLQEVYEPDWPGRDDANKIAENNDLLWMDFHQKLVDQALLTMDTYLGQFPDIKSRIAKRGRKLVDYDSARHHFESLQTAKKKDEVKIAKPVSLLEKAAPQWCQGKLQAHLVAQTNLLRNQAEEELIKAQKVFEEMNVDLQEELPSLWNSRVGFYVNTFQSIAGLEENFHKEMSKLNQNLNDVLVSLEKQHGSNTFTVKAQPRKKTKLFSRLRRKKNSDNAPAKGNKSPSPPPDGSPAATPEIRVNHEPEPASVATPGAALPKSPSQPSEATEVAGGTQPAAGAQEPGETAASEAASSSLPAVVVETFSATVNGTVEGGSTAGRLDLPPGFMFKVQAQHDYTATDTDELQLKAGDVVLVIPFQNPEEQDEGWLMGVKESDWNQHKELEKCRGVFPENFTERVQ</sequence>
<dbReference type="RefSeq" id="XP_014637992.1">
    <property type="nucleotide sequence ID" value="XM_014782506.1"/>
</dbReference>
<dbReference type="InterPro" id="IPR035471">
    <property type="entry name" value="Amphiphysin-2_SH3"/>
</dbReference>
<gene>
    <name evidence="10" type="primary">LOC101398086</name>
</gene>
<evidence type="ECO:0000256" key="2">
    <source>
        <dbReference type="ARBA" id="ARBA00022443"/>
    </source>
</evidence>
<evidence type="ECO:0000259" key="8">
    <source>
        <dbReference type="PROSITE" id="PS51021"/>
    </source>
</evidence>
<feature type="domain" description="SH3" evidence="7">
    <location>
        <begin position="413"/>
        <end position="486"/>
    </location>
</feature>
<dbReference type="SMART" id="SM00326">
    <property type="entry name" value="SH3"/>
    <property type="match status" value="1"/>
</dbReference>
<dbReference type="InterPro" id="IPR003005">
    <property type="entry name" value="Amphiphysin"/>
</dbReference>
<dbReference type="SUPFAM" id="SSF103657">
    <property type="entry name" value="BAR/IMD domain-like"/>
    <property type="match status" value="1"/>
</dbReference>
<evidence type="ECO:0000256" key="5">
    <source>
        <dbReference type="SAM" id="Coils"/>
    </source>
</evidence>
<dbReference type="InterPro" id="IPR036028">
    <property type="entry name" value="SH3-like_dom_sf"/>
</dbReference>
<feature type="coiled-coil region" evidence="5">
    <location>
        <begin position="195"/>
        <end position="222"/>
    </location>
</feature>
<dbReference type="InterPro" id="IPR027267">
    <property type="entry name" value="AH/BAR_dom_sf"/>
</dbReference>
<keyword evidence="5" id="KW-0175">Coiled coil</keyword>
<dbReference type="Gene3D" id="1.20.1270.60">
    <property type="entry name" value="Arfaptin homology (AH) domain/BAR domain"/>
    <property type="match status" value="1"/>
</dbReference>
<evidence type="ECO:0000313" key="10">
    <source>
        <dbReference type="RefSeq" id="XP_014637992.1"/>
    </source>
</evidence>
<dbReference type="Pfam" id="PF14604">
    <property type="entry name" value="SH3_9"/>
    <property type="match status" value="1"/>
</dbReference>
<comment type="subcellular location">
    <subcellularLocation>
        <location evidence="1">Cytoplasm</location>
    </subcellularLocation>
</comment>
<dbReference type="PANTHER" id="PTHR46514:SF4">
    <property type="entry name" value="MYC BOX-DEPENDENT-INTERACTING PROTEIN 1"/>
    <property type="match status" value="1"/>
</dbReference>
<keyword evidence="2 4" id="KW-0728">SH3 domain</keyword>
<dbReference type="PROSITE" id="PS50002">
    <property type="entry name" value="SH3"/>
    <property type="match status" value="1"/>
</dbReference>
<dbReference type="CDD" id="cd12139">
    <property type="entry name" value="SH3_Bin1"/>
    <property type="match status" value="1"/>
</dbReference>
<dbReference type="PROSITE" id="PS51021">
    <property type="entry name" value="BAR"/>
    <property type="match status" value="1"/>
</dbReference>
<evidence type="ECO:0000313" key="9">
    <source>
        <dbReference type="Proteomes" id="UP000694910"/>
    </source>
</evidence>
<accession>A0ABM1CEL1</accession>
<feature type="compositionally biased region" description="Basic residues" evidence="6">
    <location>
        <begin position="284"/>
        <end position="299"/>
    </location>
</feature>
<reference evidence="10" key="1">
    <citation type="submission" date="2025-08" db="UniProtKB">
        <authorList>
            <consortium name="RefSeq"/>
        </authorList>
    </citation>
    <scope>IDENTIFICATION</scope>
</reference>
<name>A0ABM1CEL1_CERSS</name>
<dbReference type="SMART" id="SM00721">
    <property type="entry name" value="BAR"/>
    <property type="match status" value="1"/>
</dbReference>
<dbReference type="SUPFAM" id="SSF50044">
    <property type="entry name" value="SH3-domain"/>
    <property type="match status" value="1"/>
</dbReference>
<organism evidence="9 10">
    <name type="scientific">Ceratotherium simum simum</name>
    <name type="common">Southern white rhinoceros</name>
    <dbReference type="NCBI Taxonomy" id="73337"/>
    <lineage>
        <taxon>Eukaryota</taxon>
        <taxon>Metazoa</taxon>
        <taxon>Chordata</taxon>
        <taxon>Craniata</taxon>
        <taxon>Vertebrata</taxon>
        <taxon>Euteleostomi</taxon>
        <taxon>Mammalia</taxon>
        <taxon>Eutheria</taxon>
        <taxon>Laurasiatheria</taxon>
        <taxon>Perissodactyla</taxon>
        <taxon>Rhinocerotidae</taxon>
        <taxon>Ceratotherium</taxon>
    </lineage>
</organism>
<dbReference type="InterPro" id="IPR003023">
    <property type="entry name" value="Amphiphysin_2"/>
</dbReference>
<feature type="region of interest" description="Disordered" evidence="6">
    <location>
        <begin position="278"/>
        <end position="380"/>
    </location>
</feature>
<evidence type="ECO:0000256" key="6">
    <source>
        <dbReference type="SAM" id="MobiDB-lite"/>
    </source>
</evidence>
<keyword evidence="3" id="KW-0963">Cytoplasm</keyword>
<dbReference type="PANTHER" id="PTHR46514">
    <property type="entry name" value="AMPHIPHYSIN"/>
    <property type="match status" value="1"/>
</dbReference>
<protein>
    <submittedName>
        <fullName evidence="10">Myc box-dependent-interacting protein 1 isoform X12</fullName>
    </submittedName>
</protein>
<evidence type="ECO:0000259" key="7">
    <source>
        <dbReference type="PROSITE" id="PS50002"/>
    </source>
</evidence>
<evidence type="ECO:0000256" key="4">
    <source>
        <dbReference type="PROSITE-ProRule" id="PRU00192"/>
    </source>
</evidence>
<dbReference type="GeneID" id="101398086"/>
<dbReference type="Gene3D" id="2.30.30.40">
    <property type="entry name" value="SH3 Domains"/>
    <property type="match status" value="1"/>
</dbReference>
<feature type="domain" description="BAR" evidence="8">
    <location>
        <begin position="29"/>
        <end position="276"/>
    </location>
</feature>
<dbReference type="PRINTS" id="PR00452">
    <property type="entry name" value="SH3DOMAIN"/>
</dbReference>
<keyword evidence="9" id="KW-1185">Reference proteome</keyword>
<dbReference type="Pfam" id="PF03114">
    <property type="entry name" value="BAR"/>
    <property type="match status" value="1"/>
</dbReference>
<dbReference type="PRINTS" id="PR01253">
    <property type="entry name" value="AMPHIPHYSIN2"/>
</dbReference>